<gene>
    <name evidence="6" type="ORF">QBC46DRAFT_426569</name>
</gene>
<comment type="subcellular location">
    <subcellularLocation>
        <location evidence="1">Nucleus</location>
    </subcellularLocation>
</comment>
<dbReference type="PANTHER" id="PTHR31001">
    <property type="entry name" value="UNCHARACTERIZED TRANSCRIPTIONAL REGULATORY PROTEIN"/>
    <property type="match status" value="1"/>
</dbReference>
<dbReference type="InterPro" id="IPR050613">
    <property type="entry name" value="Sec_Metabolite_Reg"/>
</dbReference>
<dbReference type="InterPro" id="IPR007219">
    <property type="entry name" value="XnlR_reg_dom"/>
</dbReference>
<dbReference type="GO" id="GO:0006351">
    <property type="term" value="P:DNA-templated transcription"/>
    <property type="evidence" value="ECO:0007669"/>
    <property type="project" value="InterPro"/>
</dbReference>
<name>A0AAN6MWH0_9PEZI</name>
<dbReference type="Proteomes" id="UP001303473">
    <property type="component" value="Unassembled WGS sequence"/>
</dbReference>
<dbReference type="GO" id="GO:0008270">
    <property type="term" value="F:zinc ion binding"/>
    <property type="evidence" value="ECO:0007669"/>
    <property type="project" value="InterPro"/>
</dbReference>
<dbReference type="AlphaFoldDB" id="A0AAN6MWH0"/>
<dbReference type="SUPFAM" id="SSF57701">
    <property type="entry name" value="Zn2/Cys6 DNA-binding domain"/>
    <property type="match status" value="1"/>
</dbReference>
<dbReference type="CDD" id="cd12148">
    <property type="entry name" value="fungal_TF_MHR"/>
    <property type="match status" value="1"/>
</dbReference>
<dbReference type="Gene3D" id="4.10.240.10">
    <property type="entry name" value="Zn(2)-C6 fungal-type DNA-binding domain"/>
    <property type="match status" value="1"/>
</dbReference>
<protein>
    <recommendedName>
        <fullName evidence="5">Zn(2)-C6 fungal-type domain-containing protein</fullName>
    </recommendedName>
</protein>
<organism evidence="6 7">
    <name type="scientific">Diplogelasinospora grovesii</name>
    <dbReference type="NCBI Taxonomy" id="303347"/>
    <lineage>
        <taxon>Eukaryota</taxon>
        <taxon>Fungi</taxon>
        <taxon>Dikarya</taxon>
        <taxon>Ascomycota</taxon>
        <taxon>Pezizomycotina</taxon>
        <taxon>Sordariomycetes</taxon>
        <taxon>Sordariomycetidae</taxon>
        <taxon>Sordariales</taxon>
        <taxon>Diplogelasinosporaceae</taxon>
        <taxon>Diplogelasinospora</taxon>
    </lineage>
</organism>
<evidence type="ECO:0000313" key="6">
    <source>
        <dbReference type="EMBL" id="KAK3934599.1"/>
    </source>
</evidence>
<dbReference type="InterPro" id="IPR001138">
    <property type="entry name" value="Zn2Cys6_DnaBD"/>
</dbReference>
<sequence>MSTTGRRRNGSQASCEPCRRGKTRCDHQKPICAGCRRRGLEAQCWYHPAPLTKQRGSQRPTPPTPTAQNAVEQGGLMGSVSTCRDAADRNDSAERAPKFHTWPFILNDANGATSQALIHEIHDKKAYEERLAATEEIVSELRFLALIEKLLHEWLSYSQVALGPRPLILQLVAGIRTDPATSGCVSEDTADYVHNVTQLAKDVLRSSSSEVAVAPSLDLEGFCALFSGANLRVETLGLLYTTAARSYLARADADERRHDLFTRGMIRCSNLSLRLARDLAAQTNDLIIWLAHENLQLTTLLEGDASLSVWRRLGGLATDLFALGLHREATYSAETTPFFLAECRRKTFASAYHLDKVFAAVFDRPPRMPTRHADCKLPLDLSDDELFANAPEMLEQARSNLTPDGWNPDGGYRTTTWARIRYILGVFQEETVEYRFRSAQSIDDADLRLTCLRDLSGRCHQAWNSLPRHLRYRPDCWTSNLPSPVCLMLGKVYLSYLHIDFQIYRLLGKGRTTPQPELLRVSASMLETVLQMANAARNRASFTPRDLPGIILCYGVPSAAILTTALQEATRDSSRSLPSGVNSSLLIRNLSVVVSQLESVSSPGESNRVPCIQASKVISRKLDQILDSLAVSAAVMPSNDALGVENSSAESMSTRLPPASSTPAMGLADLDTFVDFDTLDLETWALNVDLGATNGEWDLF</sequence>
<reference evidence="7" key="1">
    <citation type="journal article" date="2023" name="Mol. Phylogenet. Evol.">
        <title>Genome-scale phylogeny and comparative genomics of the fungal order Sordariales.</title>
        <authorList>
            <person name="Hensen N."/>
            <person name="Bonometti L."/>
            <person name="Westerberg I."/>
            <person name="Brannstrom I.O."/>
            <person name="Guillou S."/>
            <person name="Cros-Aarteil S."/>
            <person name="Calhoun S."/>
            <person name="Haridas S."/>
            <person name="Kuo A."/>
            <person name="Mondo S."/>
            <person name="Pangilinan J."/>
            <person name="Riley R."/>
            <person name="LaButti K."/>
            <person name="Andreopoulos B."/>
            <person name="Lipzen A."/>
            <person name="Chen C."/>
            <person name="Yan M."/>
            <person name="Daum C."/>
            <person name="Ng V."/>
            <person name="Clum A."/>
            <person name="Steindorff A."/>
            <person name="Ohm R.A."/>
            <person name="Martin F."/>
            <person name="Silar P."/>
            <person name="Natvig D.O."/>
            <person name="Lalanne C."/>
            <person name="Gautier V."/>
            <person name="Ament-Velasquez S.L."/>
            <person name="Kruys A."/>
            <person name="Hutchinson M.I."/>
            <person name="Powell A.J."/>
            <person name="Barry K."/>
            <person name="Miller A.N."/>
            <person name="Grigoriev I.V."/>
            <person name="Debuchy R."/>
            <person name="Gladieux P."/>
            <person name="Hiltunen Thoren M."/>
            <person name="Johannesson H."/>
        </authorList>
    </citation>
    <scope>NUCLEOTIDE SEQUENCE [LARGE SCALE GENOMIC DNA]</scope>
    <source>
        <strain evidence="7">CBS 340.73</strain>
    </source>
</reference>
<keyword evidence="2" id="KW-0479">Metal-binding</keyword>
<dbReference type="PANTHER" id="PTHR31001:SF40">
    <property type="entry name" value="ZN(II)2CYS6 TRANSCRIPTION FACTOR (EUROFUNG)"/>
    <property type="match status" value="1"/>
</dbReference>
<dbReference type="GO" id="GO:0000981">
    <property type="term" value="F:DNA-binding transcription factor activity, RNA polymerase II-specific"/>
    <property type="evidence" value="ECO:0007669"/>
    <property type="project" value="InterPro"/>
</dbReference>
<dbReference type="PROSITE" id="PS50048">
    <property type="entry name" value="ZN2_CY6_FUNGAL_2"/>
    <property type="match status" value="1"/>
</dbReference>
<dbReference type="Pfam" id="PF04082">
    <property type="entry name" value="Fungal_trans"/>
    <property type="match status" value="1"/>
</dbReference>
<accession>A0AAN6MWH0</accession>
<dbReference type="InterPro" id="IPR036864">
    <property type="entry name" value="Zn2-C6_fun-type_DNA-bd_sf"/>
</dbReference>
<dbReference type="GO" id="GO:0005634">
    <property type="term" value="C:nucleus"/>
    <property type="evidence" value="ECO:0007669"/>
    <property type="project" value="UniProtKB-SubCell"/>
</dbReference>
<keyword evidence="3" id="KW-0539">Nucleus</keyword>
<dbReference type="EMBL" id="MU853974">
    <property type="protein sequence ID" value="KAK3934599.1"/>
    <property type="molecule type" value="Genomic_DNA"/>
</dbReference>
<evidence type="ECO:0000256" key="4">
    <source>
        <dbReference type="SAM" id="MobiDB-lite"/>
    </source>
</evidence>
<evidence type="ECO:0000313" key="7">
    <source>
        <dbReference type="Proteomes" id="UP001303473"/>
    </source>
</evidence>
<dbReference type="PROSITE" id="PS00463">
    <property type="entry name" value="ZN2_CY6_FUNGAL_1"/>
    <property type="match status" value="1"/>
</dbReference>
<comment type="caution">
    <text evidence="6">The sequence shown here is derived from an EMBL/GenBank/DDBJ whole genome shotgun (WGS) entry which is preliminary data.</text>
</comment>
<dbReference type="Pfam" id="PF00172">
    <property type="entry name" value="Zn_clus"/>
    <property type="match status" value="1"/>
</dbReference>
<evidence type="ECO:0000256" key="2">
    <source>
        <dbReference type="ARBA" id="ARBA00022723"/>
    </source>
</evidence>
<keyword evidence="7" id="KW-1185">Reference proteome</keyword>
<evidence type="ECO:0000256" key="3">
    <source>
        <dbReference type="ARBA" id="ARBA00023242"/>
    </source>
</evidence>
<dbReference type="CDD" id="cd00067">
    <property type="entry name" value="GAL4"/>
    <property type="match status" value="1"/>
</dbReference>
<evidence type="ECO:0000256" key="1">
    <source>
        <dbReference type="ARBA" id="ARBA00004123"/>
    </source>
</evidence>
<feature type="region of interest" description="Disordered" evidence="4">
    <location>
        <begin position="51"/>
        <end position="75"/>
    </location>
</feature>
<proteinExistence type="predicted"/>
<evidence type="ECO:0000259" key="5">
    <source>
        <dbReference type="PROSITE" id="PS50048"/>
    </source>
</evidence>
<feature type="domain" description="Zn(2)-C6 fungal-type" evidence="5">
    <location>
        <begin position="14"/>
        <end position="46"/>
    </location>
</feature>
<dbReference type="SMART" id="SM00066">
    <property type="entry name" value="GAL4"/>
    <property type="match status" value="1"/>
</dbReference>
<dbReference type="GO" id="GO:0003677">
    <property type="term" value="F:DNA binding"/>
    <property type="evidence" value="ECO:0007669"/>
    <property type="project" value="InterPro"/>
</dbReference>